<evidence type="ECO:0000256" key="8">
    <source>
        <dbReference type="ARBA" id="ARBA00049120"/>
    </source>
</evidence>
<evidence type="ECO:0000256" key="6">
    <source>
        <dbReference type="ARBA" id="ARBA00022747"/>
    </source>
</evidence>
<gene>
    <name evidence="10" type="ORF">IQ241_21830</name>
</gene>
<dbReference type="InterPro" id="IPR002941">
    <property type="entry name" value="DNA_methylase_N4/N6"/>
</dbReference>
<dbReference type="InterPro" id="IPR029063">
    <property type="entry name" value="SAM-dependent_MTases_sf"/>
</dbReference>
<comment type="caution">
    <text evidence="10">The sequence shown here is derived from an EMBL/GenBank/DDBJ whole genome shotgun (WGS) entry which is preliminary data.</text>
</comment>
<evidence type="ECO:0000256" key="7">
    <source>
        <dbReference type="ARBA" id="ARBA00023125"/>
    </source>
</evidence>
<dbReference type="GO" id="GO:0008170">
    <property type="term" value="F:N-methyltransferase activity"/>
    <property type="evidence" value="ECO:0007669"/>
    <property type="project" value="InterPro"/>
</dbReference>
<evidence type="ECO:0000256" key="5">
    <source>
        <dbReference type="ARBA" id="ARBA00022691"/>
    </source>
</evidence>
<dbReference type="Pfam" id="PF01555">
    <property type="entry name" value="N6_N4_Mtase"/>
    <property type="match status" value="1"/>
</dbReference>
<keyword evidence="5" id="KW-0949">S-adenosyl-L-methionine</keyword>
<dbReference type="GO" id="GO:0003677">
    <property type="term" value="F:DNA binding"/>
    <property type="evidence" value="ECO:0007669"/>
    <property type="project" value="UniProtKB-KW"/>
</dbReference>
<dbReference type="EMBL" id="JADEXG010000072">
    <property type="protein sequence ID" value="MBE9079898.1"/>
    <property type="molecule type" value="Genomic_DNA"/>
</dbReference>
<evidence type="ECO:0000256" key="1">
    <source>
        <dbReference type="ARBA" id="ARBA00010203"/>
    </source>
</evidence>
<keyword evidence="3" id="KW-0489">Methyltransferase</keyword>
<evidence type="ECO:0000259" key="9">
    <source>
        <dbReference type="Pfam" id="PF01555"/>
    </source>
</evidence>
<dbReference type="GO" id="GO:0015667">
    <property type="term" value="F:site-specific DNA-methyltransferase (cytosine-N4-specific) activity"/>
    <property type="evidence" value="ECO:0007669"/>
    <property type="project" value="UniProtKB-EC"/>
</dbReference>
<name>A0A8J7DEN1_9CYAN</name>
<protein>
    <recommendedName>
        <fullName evidence="2">site-specific DNA-methyltransferase (cytosine-N(4)-specific)</fullName>
        <ecNumber evidence="2">2.1.1.113</ecNumber>
    </recommendedName>
</protein>
<keyword evidence="4" id="KW-0808">Transferase</keyword>
<evidence type="ECO:0000256" key="2">
    <source>
        <dbReference type="ARBA" id="ARBA00012185"/>
    </source>
</evidence>
<dbReference type="GO" id="GO:0009307">
    <property type="term" value="P:DNA restriction-modification system"/>
    <property type="evidence" value="ECO:0007669"/>
    <property type="project" value="UniProtKB-KW"/>
</dbReference>
<dbReference type="PROSITE" id="PS00093">
    <property type="entry name" value="N4_MTASE"/>
    <property type="match status" value="1"/>
</dbReference>
<dbReference type="RefSeq" id="WP_193911316.1">
    <property type="nucleotide sequence ID" value="NZ_JADEXG010000072.1"/>
</dbReference>
<dbReference type="Proteomes" id="UP000636505">
    <property type="component" value="Unassembled WGS sequence"/>
</dbReference>
<accession>A0A8J7DEN1</accession>
<dbReference type="InterPro" id="IPR017985">
    <property type="entry name" value="MeTrfase_CN4_CS"/>
</dbReference>
<proteinExistence type="inferred from homology"/>
<sequence>MEDSIDMVPKPKHRAHTFRTAVERWASIGPYYAMFPVDFAFDVIEKYTEPGGRVFDPFVGRGSSIYAASAKGRTGCGIEINPVGWVYSSVKLRPTTQGRVVKRLHEIGNEVARVDVEQAKLPTFFHWAYSTDVLRFLLVAREKLRWRESKIDRTLMAFILVYLHGKRPSALSNQMRDSKAMAPDYAVRWWAERQMMPPEVDPITFLEKRITWRYKKGQPDLPGEIILGDSLRLLSSNCQRRAFAEPFDLLFTSPPYCGITNYHYDQWLRLWMLGQPPLPRRLTGRWQKKFESRSDYCSLLAGVFGGAALRMKEEAVVVVRTDAREFTLNATIEALKAAFPNKQIFEERRPFVGQTQTSLYGDHSRKPGEVDLVMLPI</sequence>
<dbReference type="AlphaFoldDB" id="A0A8J7DEN1"/>
<dbReference type="GO" id="GO:0032259">
    <property type="term" value="P:methylation"/>
    <property type="evidence" value="ECO:0007669"/>
    <property type="project" value="UniProtKB-KW"/>
</dbReference>
<organism evidence="10 11">
    <name type="scientific">Vasconcelosia minhoensis LEGE 07310</name>
    <dbReference type="NCBI Taxonomy" id="915328"/>
    <lineage>
        <taxon>Bacteria</taxon>
        <taxon>Bacillati</taxon>
        <taxon>Cyanobacteriota</taxon>
        <taxon>Cyanophyceae</taxon>
        <taxon>Nodosilineales</taxon>
        <taxon>Cymatolegaceae</taxon>
        <taxon>Vasconcelosia</taxon>
        <taxon>Vasconcelosia minhoensis</taxon>
    </lineage>
</organism>
<comment type="similarity">
    <text evidence="1">Belongs to the N(4)/N(6)-methyltransferase family. N(4) subfamily.</text>
</comment>
<feature type="domain" description="DNA methylase N-4/N-6" evidence="9">
    <location>
        <begin position="24"/>
        <end position="82"/>
    </location>
</feature>
<dbReference type="Gene3D" id="3.40.50.150">
    <property type="entry name" value="Vaccinia Virus protein VP39"/>
    <property type="match status" value="1"/>
</dbReference>
<evidence type="ECO:0000313" key="11">
    <source>
        <dbReference type="Proteomes" id="UP000636505"/>
    </source>
</evidence>
<evidence type="ECO:0000256" key="3">
    <source>
        <dbReference type="ARBA" id="ARBA00022603"/>
    </source>
</evidence>
<evidence type="ECO:0000313" key="10">
    <source>
        <dbReference type="EMBL" id="MBE9079898.1"/>
    </source>
</evidence>
<reference evidence="10" key="1">
    <citation type="submission" date="2020-10" db="EMBL/GenBank/DDBJ databases">
        <authorList>
            <person name="Castelo-Branco R."/>
            <person name="Eusebio N."/>
            <person name="Adriana R."/>
            <person name="Vieira A."/>
            <person name="Brugerolle De Fraissinette N."/>
            <person name="Rezende De Castro R."/>
            <person name="Schneider M.P."/>
            <person name="Vasconcelos V."/>
            <person name="Leao P.N."/>
        </authorList>
    </citation>
    <scope>NUCLEOTIDE SEQUENCE</scope>
    <source>
        <strain evidence="10">LEGE 07310</strain>
    </source>
</reference>
<dbReference type="SUPFAM" id="SSF53335">
    <property type="entry name" value="S-adenosyl-L-methionine-dependent methyltransferases"/>
    <property type="match status" value="2"/>
</dbReference>
<dbReference type="EC" id="2.1.1.113" evidence="2"/>
<keyword evidence="11" id="KW-1185">Reference proteome</keyword>
<comment type="catalytic activity">
    <reaction evidence="8">
        <text>a 2'-deoxycytidine in DNA + S-adenosyl-L-methionine = an N(4)-methyl-2'-deoxycytidine in DNA + S-adenosyl-L-homocysteine + H(+)</text>
        <dbReference type="Rhea" id="RHEA:16857"/>
        <dbReference type="Rhea" id="RHEA-COMP:11369"/>
        <dbReference type="Rhea" id="RHEA-COMP:13674"/>
        <dbReference type="ChEBI" id="CHEBI:15378"/>
        <dbReference type="ChEBI" id="CHEBI:57856"/>
        <dbReference type="ChEBI" id="CHEBI:59789"/>
        <dbReference type="ChEBI" id="CHEBI:85452"/>
        <dbReference type="ChEBI" id="CHEBI:137933"/>
        <dbReference type="EC" id="2.1.1.113"/>
    </reaction>
</comment>
<evidence type="ECO:0000256" key="4">
    <source>
        <dbReference type="ARBA" id="ARBA00022679"/>
    </source>
</evidence>
<keyword evidence="6" id="KW-0680">Restriction system</keyword>
<keyword evidence="7" id="KW-0238">DNA-binding</keyword>